<keyword evidence="2" id="KW-0472">Membrane</keyword>
<feature type="compositionally biased region" description="Low complexity" evidence="1">
    <location>
        <begin position="216"/>
        <end position="230"/>
    </location>
</feature>
<accession>A0A7D5CAS9</accession>
<gene>
    <name evidence="3" type="ORF">HNS28_07325</name>
</gene>
<proteinExistence type="predicted"/>
<sequence length="315" mass="32300">MSTSSQHSQRAPLTKRGKALRIVLSSAAVSALAVAGLQFALGTAYAVGDVCDLCSANYNPVACCSSGGSAYDSNPGGGIDVSAQKASFDSYCANYKAQQAARKEQQQTQQPAQQQAPAQQPAQQQAPAQQPSQQQAPAQQQAAPQATQQNGGAAYQETSGSNDTAVNTDAGQQTEAGKSEDKGASHSADKNSTTDKKTSDTSASKDEAKIKKSKSNKASAASDTEADTSANPVIDKPEPTNPVVRVLAIVVIAAAVVGTVVASAIVQQRRKHALAVSDAGNVADDGGDFDADQQPTAVFDFNLDGQSADNTGNKQ</sequence>
<name>A0A7D5CAS9_BIFLI</name>
<dbReference type="RefSeq" id="WP_032744598.1">
    <property type="nucleotide sequence ID" value="NZ_CP054425.1"/>
</dbReference>
<protein>
    <submittedName>
        <fullName evidence="3">Uncharacterized protein</fullName>
    </submittedName>
</protein>
<dbReference type="AlphaFoldDB" id="A0A7D5CAS9"/>
<comment type="caution">
    <text evidence="3">The sequence shown here is derived from an EMBL/GenBank/DDBJ whole genome shotgun (WGS) entry which is preliminary data.</text>
</comment>
<evidence type="ECO:0000313" key="3">
    <source>
        <dbReference type="EMBL" id="NQX51255.1"/>
    </source>
</evidence>
<feature type="compositionally biased region" description="Low complexity" evidence="1">
    <location>
        <begin position="106"/>
        <end position="149"/>
    </location>
</feature>
<evidence type="ECO:0000256" key="2">
    <source>
        <dbReference type="SAM" id="Phobius"/>
    </source>
</evidence>
<keyword evidence="2" id="KW-1133">Transmembrane helix</keyword>
<keyword evidence="2" id="KW-0812">Transmembrane</keyword>
<dbReference type="EMBL" id="JABNND010000015">
    <property type="protein sequence ID" value="NQX51255.1"/>
    <property type="molecule type" value="Genomic_DNA"/>
</dbReference>
<evidence type="ECO:0000256" key="1">
    <source>
        <dbReference type="SAM" id="MobiDB-lite"/>
    </source>
</evidence>
<feature type="compositionally biased region" description="Basic and acidic residues" evidence="1">
    <location>
        <begin position="177"/>
        <end position="210"/>
    </location>
</feature>
<dbReference type="Proteomes" id="UP000551316">
    <property type="component" value="Unassembled WGS sequence"/>
</dbReference>
<organism evidence="3 4">
    <name type="scientific">Bifidobacterium longum subsp. infantis</name>
    <dbReference type="NCBI Taxonomy" id="1682"/>
    <lineage>
        <taxon>Bacteria</taxon>
        <taxon>Bacillati</taxon>
        <taxon>Actinomycetota</taxon>
        <taxon>Actinomycetes</taxon>
        <taxon>Bifidobacteriales</taxon>
        <taxon>Bifidobacteriaceae</taxon>
        <taxon>Bifidobacterium</taxon>
    </lineage>
</organism>
<feature type="compositionally biased region" description="Polar residues" evidence="1">
    <location>
        <begin position="156"/>
        <end position="176"/>
    </location>
</feature>
<feature type="region of interest" description="Disordered" evidence="1">
    <location>
        <begin position="102"/>
        <end position="239"/>
    </location>
</feature>
<feature type="transmembrane region" description="Helical" evidence="2">
    <location>
        <begin position="246"/>
        <end position="266"/>
    </location>
</feature>
<reference evidence="3 4" key="1">
    <citation type="submission" date="2020-05" db="EMBL/GenBank/DDBJ databases">
        <title>Draft Genome Sequence of Bifidobacterium longum subsp. Infantis BI-G201, a Commercialization Strain.</title>
        <authorList>
            <person name="Song J."/>
            <person name="Xu Y."/>
            <person name="Han D."/>
            <person name="Teng Q."/>
            <person name="Jiang D."/>
            <person name="Liu Q."/>
        </authorList>
    </citation>
    <scope>NUCLEOTIDE SEQUENCE [LARGE SCALE GENOMIC DNA]</scope>
    <source>
        <strain evidence="3 4">BI-G201</strain>
    </source>
</reference>
<evidence type="ECO:0000313" key="4">
    <source>
        <dbReference type="Proteomes" id="UP000551316"/>
    </source>
</evidence>
<dbReference type="SUPFAM" id="SSF81995">
    <property type="entry name" value="beta-sandwich domain of Sec23/24"/>
    <property type="match status" value="1"/>
</dbReference>